<dbReference type="STRING" id="2512241.A0A553I946"/>
<dbReference type="GO" id="GO:0004525">
    <property type="term" value="F:ribonuclease III activity"/>
    <property type="evidence" value="ECO:0007669"/>
    <property type="project" value="InterPro"/>
</dbReference>
<sequence length="237" mass="25655">MGRATKIYMAQQILNYKFQNEDLLWEALQAPASDVALLNGRKLTQGNKGLAGVGDAVISLVIKSDCYRKDRSIGLGACINKNQSMRGFDSPRTLADTLEAVIGAVYLDGGIDNVKLAMKSLRTGAKGRLFGFNDFKGSAPHPILIHVASDPIGQGDTRKLLKPSSDTELEVVTTFRHHNAVPYYPPNMRPIFKLGLSDVVCRGVQHRTMPMPVAAAVVPGPSSIAAERAERELQGRG</sequence>
<dbReference type="EMBL" id="VFLP01000009">
    <property type="protein sequence ID" value="TRX96733.1"/>
    <property type="molecule type" value="Genomic_DNA"/>
</dbReference>
<evidence type="ECO:0000313" key="2">
    <source>
        <dbReference type="EMBL" id="TRX96733.1"/>
    </source>
</evidence>
<dbReference type="Gene3D" id="1.10.1520.10">
    <property type="entry name" value="Ribonuclease III domain"/>
    <property type="match status" value="2"/>
</dbReference>
<accession>A0A553I946</accession>
<organism evidence="2 3">
    <name type="scientific">Xylaria flabelliformis</name>
    <dbReference type="NCBI Taxonomy" id="2512241"/>
    <lineage>
        <taxon>Eukaryota</taxon>
        <taxon>Fungi</taxon>
        <taxon>Dikarya</taxon>
        <taxon>Ascomycota</taxon>
        <taxon>Pezizomycotina</taxon>
        <taxon>Sordariomycetes</taxon>
        <taxon>Xylariomycetidae</taxon>
        <taxon>Xylariales</taxon>
        <taxon>Xylariaceae</taxon>
        <taxon>Xylaria</taxon>
    </lineage>
</organism>
<gene>
    <name evidence="2" type="ORF">FHL15_002399</name>
</gene>
<dbReference type="CDD" id="cd00593">
    <property type="entry name" value="RIBOc"/>
    <property type="match status" value="1"/>
</dbReference>
<reference evidence="3" key="1">
    <citation type="submission" date="2019-06" db="EMBL/GenBank/DDBJ databases">
        <title>Draft genome sequence of the griseofulvin-producing fungus Xylaria cubensis strain G536.</title>
        <authorList>
            <person name="Mead M.E."/>
            <person name="Raja H.A."/>
            <person name="Steenwyk J.L."/>
            <person name="Knowles S.L."/>
            <person name="Oberlies N.H."/>
            <person name="Rokas A."/>
        </authorList>
    </citation>
    <scope>NUCLEOTIDE SEQUENCE [LARGE SCALE GENOMIC DNA]</scope>
    <source>
        <strain evidence="3">G536</strain>
    </source>
</reference>
<dbReference type="InterPro" id="IPR036389">
    <property type="entry name" value="RNase_III_sf"/>
</dbReference>
<dbReference type="OrthoDB" id="67027at2759"/>
<dbReference type="PROSITE" id="PS50142">
    <property type="entry name" value="RNASE_3_2"/>
    <property type="match status" value="1"/>
</dbReference>
<keyword evidence="3" id="KW-1185">Reference proteome</keyword>
<name>A0A553I946_9PEZI</name>
<comment type="caution">
    <text evidence="2">The sequence shown here is derived from an EMBL/GenBank/DDBJ whole genome shotgun (WGS) entry which is preliminary data.</text>
</comment>
<dbReference type="SUPFAM" id="SSF69065">
    <property type="entry name" value="RNase III domain-like"/>
    <property type="match status" value="1"/>
</dbReference>
<dbReference type="InterPro" id="IPR000999">
    <property type="entry name" value="RNase_III_dom"/>
</dbReference>
<dbReference type="Proteomes" id="UP000319160">
    <property type="component" value="Unassembled WGS sequence"/>
</dbReference>
<evidence type="ECO:0000259" key="1">
    <source>
        <dbReference type="PROSITE" id="PS50142"/>
    </source>
</evidence>
<evidence type="ECO:0000313" key="3">
    <source>
        <dbReference type="Proteomes" id="UP000319160"/>
    </source>
</evidence>
<feature type="domain" description="RNase III" evidence="1">
    <location>
        <begin position="81"/>
        <end position="110"/>
    </location>
</feature>
<protein>
    <recommendedName>
        <fullName evidence="1">RNase III domain-containing protein</fullName>
    </recommendedName>
</protein>
<proteinExistence type="predicted"/>
<dbReference type="AlphaFoldDB" id="A0A553I946"/>
<dbReference type="GO" id="GO:0006396">
    <property type="term" value="P:RNA processing"/>
    <property type="evidence" value="ECO:0007669"/>
    <property type="project" value="InterPro"/>
</dbReference>